<dbReference type="OrthoDB" id="1822078at2"/>
<feature type="transmembrane region" description="Helical" evidence="1">
    <location>
        <begin position="141"/>
        <end position="164"/>
    </location>
</feature>
<feature type="transmembrane region" description="Helical" evidence="1">
    <location>
        <begin position="31"/>
        <end position="52"/>
    </location>
</feature>
<dbReference type="AlphaFoldDB" id="A0A1H6HQU0"/>
<feature type="transmembrane region" description="Helical" evidence="1">
    <location>
        <begin position="83"/>
        <end position="103"/>
    </location>
</feature>
<dbReference type="Pfam" id="PF03729">
    <property type="entry name" value="DUF308"/>
    <property type="match status" value="1"/>
</dbReference>
<evidence type="ECO:0000313" key="3">
    <source>
        <dbReference type="Proteomes" id="UP000183190"/>
    </source>
</evidence>
<dbReference type="EMBL" id="FNWV01000001">
    <property type="protein sequence ID" value="SEH37442.1"/>
    <property type="molecule type" value="Genomic_DNA"/>
</dbReference>
<keyword evidence="1" id="KW-1133">Transmembrane helix</keyword>
<gene>
    <name evidence="2" type="ORF">SAMN02910265_00117</name>
</gene>
<evidence type="ECO:0000256" key="1">
    <source>
        <dbReference type="SAM" id="Phobius"/>
    </source>
</evidence>
<proteinExistence type="predicted"/>
<feature type="transmembrane region" description="Helical" evidence="1">
    <location>
        <begin position="115"/>
        <end position="135"/>
    </location>
</feature>
<sequence>MKIDNSNYIFKGILLTVCGILFTFFPGVLSWVFYIIGGIIIVGSAFTVLGGLGSGDGAGLMPAGIIGVLIGLFVMYLPKFITAQLSLIAGIIIGIVAITQIVKALSKDFTNGLKLLQLIFGILLLISSIFLVFNPFKGGNIIRIIIGIVMLLFAAFNYYVAYVINQRNSSNYSNPDVIDATGYTAPDNNDHNRIQ</sequence>
<dbReference type="RefSeq" id="WP_074713975.1">
    <property type="nucleotide sequence ID" value="NZ_FNWV01000001.1"/>
</dbReference>
<name>A0A1H6HQU0_RUMFL</name>
<dbReference type="Proteomes" id="UP000183190">
    <property type="component" value="Unassembled WGS sequence"/>
</dbReference>
<evidence type="ECO:0000313" key="2">
    <source>
        <dbReference type="EMBL" id="SEH37442.1"/>
    </source>
</evidence>
<protein>
    <submittedName>
        <fullName evidence="2">Uncharacterized membrane protein HdeD, DUF308 family</fullName>
    </submittedName>
</protein>
<accession>A0A1H6HQU0</accession>
<reference evidence="2 3" key="1">
    <citation type="submission" date="2016-10" db="EMBL/GenBank/DDBJ databases">
        <authorList>
            <person name="de Groot N.N."/>
        </authorList>
    </citation>
    <scope>NUCLEOTIDE SEQUENCE [LARGE SCALE GENOMIC DNA]</scope>
    <source>
        <strain evidence="2 3">YAD2003</strain>
    </source>
</reference>
<keyword evidence="1" id="KW-0472">Membrane</keyword>
<feature type="transmembrane region" description="Helical" evidence="1">
    <location>
        <begin position="7"/>
        <end position="25"/>
    </location>
</feature>
<organism evidence="2 3">
    <name type="scientific">Ruminococcus flavefaciens</name>
    <dbReference type="NCBI Taxonomy" id="1265"/>
    <lineage>
        <taxon>Bacteria</taxon>
        <taxon>Bacillati</taxon>
        <taxon>Bacillota</taxon>
        <taxon>Clostridia</taxon>
        <taxon>Eubacteriales</taxon>
        <taxon>Oscillospiraceae</taxon>
        <taxon>Ruminococcus</taxon>
    </lineage>
</organism>
<dbReference type="InterPro" id="IPR005325">
    <property type="entry name" value="DUF308_memb"/>
</dbReference>
<keyword evidence="1" id="KW-0812">Transmembrane</keyword>
<feature type="transmembrane region" description="Helical" evidence="1">
    <location>
        <begin position="59"/>
        <end position="77"/>
    </location>
</feature>